<evidence type="ECO:0000313" key="3">
    <source>
        <dbReference type="EMBL" id="RZF58060.1"/>
    </source>
</evidence>
<protein>
    <recommendedName>
        <fullName evidence="2">BACON domain-containing protein</fullName>
    </recommendedName>
</protein>
<sequence>MSATNYYNVGNLSKVIYTFCILFIILSVSCTKDDDQRGTFELKDNPETLTIPEQGSSETFTFQANGNWKIEPLRKERWLKIDPAEGNGDGTFTVTVSKNTTSEVRTTTLFFAVDGQLQNDVLKIQQTAATGGEAGEGHRFIYIEGAETGLQIPETGLTERRVIRATGAWRAELSDEDADWIQIEPMQGTGDTPIQLSVDINPGDVRAVNLNFYLDDVLQTESLLITQENVIVVLEEYFDWLSYGSPIFYTTGGETRIDNWTIEQKARGWTTSPSADGITSTYARQGFVKLGKTNYGSDFISPKLNEVEGTKNLEVRFKAVPYMTAGGTKDDTRLYVNVIGPGAVSVDEFNINNWPDYSADPNCTDIWKAKETERSFVITGATAETQIRFLGGALDLREATGAPINRNRIFLDDIIVTVKKR</sequence>
<dbReference type="Pfam" id="PF13004">
    <property type="entry name" value="BACON"/>
    <property type="match status" value="2"/>
</dbReference>
<dbReference type="CDD" id="cd14948">
    <property type="entry name" value="BACON"/>
    <property type="match status" value="1"/>
</dbReference>
<keyword evidence="1" id="KW-0812">Transmembrane</keyword>
<feature type="domain" description="BACON" evidence="2">
    <location>
        <begin position="174"/>
        <end position="227"/>
    </location>
</feature>
<dbReference type="InterPro" id="IPR024361">
    <property type="entry name" value="BACON"/>
</dbReference>
<gene>
    <name evidence="3" type="ORF">EWE74_18535</name>
</gene>
<dbReference type="OrthoDB" id="7168509at2"/>
<name>A0A4Q6XE24_9SPHI</name>
<reference evidence="3 4" key="1">
    <citation type="submission" date="2019-02" db="EMBL/GenBank/DDBJ databases">
        <authorList>
            <person name="Li Y."/>
        </authorList>
    </citation>
    <scope>NUCLEOTIDE SEQUENCE [LARGE SCALE GENOMIC DNA]</scope>
    <source>
        <strain evidence="3 4">30C10-4-7</strain>
    </source>
</reference>
<keyword evidence="1" id="KW-0472">Membrane</keyword>
<feature type="transmembrane region" description="Helical" evidence="1">
    <location>
        <begin position="12"/>
        <end position="30"/>
    </location>
</feature>
<dbReference type="AlphaFoldDB" id="A0A4Q6XE24"/>
<dbReference type="RefSeq" id="WP_130143164.1">
    <property type="nucleotide sequence ID" value="NZ_SGIT01000005.1"/>
</dbReference>
<dbReference type="InterPro" id="IPR013783">
    <property type="entry name" value="Ig-like_fold"/>
</dbReference>
<keyword evidence="4" id="KW-1185">Reference proteome</keyword>
<evidence type="ECO:0000313" key="4">
    <source>
        <dbReference type="Proteomes" id="UP000292855"/>
    </source>
</evidence>
<dbReference type="Proteomes" id="UP000292855">
    <property type="component" value="Unassembled WGS sequence"/>
</dbReference>
<accession>A0A4Q6XE24</accession>
<organism evidence="3 4">
    <name type="scientific">Sphingobacterium corticibacterium</name>
    <dbReference type="NCBI Taxonomy" id="2484746"/>
    <lineage>
        <taxon>Bacteria</taxon>
        <taxon>Pseudomonadati</taxon>
        <taxon>Bacteroidota</taxon>
        <taxon>Sphingobacteriia</taxon>
        <taxon>Sphingobacteriales</taxon>
        <taxon>Sphingobacteriaceae</taxon>
        <taxon>Sphingobacterium</taxon>
    </lineage>
</organism>
<evidence type="ECO:0000256" key="1">
    <source>
        <dbReference type="SAM" id="Phobius"/>
    </source>
</evidence>
<proteinExistence type="predicted"/>
<dbReference type="Gene3D" id="2.60.40.10">
    <property type="entry name" value="Immunoglobulins"/>
    <property type="match status" value="2"/>
</dbReference>
<feature type="domain" description="BACON" evidence="2">
    <location>
        <begin position="75"/>
        <end position="126"/>
    </location>
</feature>
<evidence type="ECO:0000259" key="2">
    <source>
        <dbReference type="Pfam" id="PF13004"/>
    </source>
</evidence>
<comment type="caution">
    <text evidence="3">The sequence shown here is derived from an EMBL/GenBank/DDBJ whole genome shotgun (WGS) entry which is preliminary data.</text>
</comment>
<keyword evidence="1" id="KW-1133">Transmembrane helix</keyword>
<dbReference type="EMBL" id="SGIT01000005">
    <property type="protein sequence ID" value="RZF58060.1"/>
    <property type="molecule type" value="Genomic_DNA"/>
</dbReference>